<name>A0A915YG73_9BACT</name>
<protein>
    <submittedName>
        <fullName evidence="7">DUF423 domain-containing protein</fullName>
    </submittedName>
</protein>
<keyword evidence="8" id="KW-1185">Reference proteome</keyword>
<comment type="similarity">
    <text evidence="2">Belongs to the UPF0382 family.</text>
</comment>
<dbReference type="RefSeq" id="WP_264793526.1">
    <property type="nucleotide sequence ID" value="NZ_AP026867.1"/>
</dbReference>
<dbReference type="GO" id="GO:0005886">
    <property type="term" value="C:plasma membrane"/>
    <property type="evidence" value="ECO:0007669"/>
    <property type="project" value="TreeGrafter"/>
</dbReference>
<feature type="transmembrane region" description="Helical" evidence="6">
    <location>
        <begin position="68"/>
        <end position="91"/>
    </location>
</feature>
<comment type="subcellular location">
    <subcellularLocation>
        <location evidence="1">Membrane</location>
        <topology evidence="1">Multi-pass membrane protein</topology>
    </subcellularLocation>
</comment>
<proteinExistence type="inferred from homology"/>
<reference evidence="7" key="1">
    <citation type="submission" date="2022-09" db="EMBL/GenBank/DDBJ databases">
        <title>Aureispira anguillicida sp. nov., isolated from Leptocephalus of Japanese eel Anguilla japonica.</title>
        <authorList>
            <person name="Yuasa K."/>
            <person name="Mekata T."/>
            <person name="Ikunari K."/>
        </authorList>
    </citation>
    <scope>NUCLEOTIDE SEQUENCE</scope>
    <source>
        <strain evidence="7">EL160426</strain>
    </source>
</reference>
<dbReference type="EMBL" id="AP026867">
    <property type="protein sequence ID" value="BDS12457.1"/>
    <property type="molecule type" value="Genomic_DNA"/>
</dbReference>
<evidence type="ECO:0000256" key="3">
    <source>
        <dbReference type="ARBA" id="ARBA00022692"/>
    </source>
</evidence>
<keyword evidence="3 6" id="KW-0812">Transmembrane</keyword>
<evidence type="ECO:0000256" key="1">
    <source>
        <dbReference type="ARBA" id="ARBA00004141"/>
    </source>
</evidence>
<dbReference type="PANTHER" id="PTHR43461">
    <property type="entry name" value="TRANSMEMBRANE PROTEIN 256"/>
    <property type="match status" value="1"/>
</dbReference>
<evidence type="ECO:0000313" key="7">
    <source>
        <dbReference type="EMBL" id="BDS12457.1"/>
    </source>
</evidence>
<dbReference type="Pfam" id="PF04241">
    <property type="entry name" value="DUF423"/>
    <property type="match status" value="1"/>
</dbReference>
<evidence type="ECO:0000256" key="4">
    <source>
        <dbReference type="ARBA" id="ARBA00022989"/>
    </source>
</evidence>
<evidence type="ECO:0000313" key="8">
    <source>
        <dbReference type="Proteomes" id="UP001060919"/>
    </source>
</evidence>
<feature type="transmembrane region" description="Helical" evidence="6">
    <location>
        <begin position="44"/>
        <end position="61"/>
    </location>
</feature>
<evidence type="ECO:0000256" key="5">
    <source>
        <dbReference type="ARBA" id="ARBA00023136"/>
    </source>
</evidence>
<organism evidence="7 8">
    <name type="scientific">Aureispira anguillae</name>
    <dbReference type="NCBI Taxonomy" id="2864201"/>
    <lineage>
        <taxon>Bacteria</taxon>
        <taxon>Pseudomonadati</taxon>
        <taxon>Bacteroidota</taxon>
        <taxon>Saprospiria</taxon>
        <taxon>Saprospirales</taxon>
        <taxon>Saprospiraceae</taxon>
        <taxon>Aureispira</taxon>
    </lineage>
</organism>
<feature type="transmembrane region" description="Helical" evidence="6">
    <location>
        <begin position="111"/>
        <end position="130"/>
    </location>
</feature>
<keyword evidence="4 6" id="KW-1133">Transmembrane helix</keyword>
<sequence length="136" mass="15144">MQKKLLITTGILGCLAVILGAFGAHALAEKLSSSQLNTYQTGIQYHYYHTLALLGVLAIRNQYTTATWLYRAAFCFIVGILFFSGSIYLLACQELLSLQKWVKIIGPITPIGGLFFILGWLMLIIQAIQFPNTEQK</sequence>
<gene>
    <name evidence="7" type="ORF">AsAng_0031800</name>
</gene>
<keyword evidence="5 6" id="KW-0472">Membrane</keyword>
<evidence type="ECO:0000256" key="2">
    <source>
        <dbReference type="ARBA" id="ARBA00009694"/>
    </source>
</evidence>
<dbReference type="Proteomes" id="UP001060919">
    <property type="component" value="Chromosome"/>
</dbReference>
<dbReference type="PANTHER" id="PTHR43461:SF1">
    <property type="entry name" value="TRANSMEMBRANE PROTEIN 256"/>
    <property type="match status" value="1"/>
</dbReference>
<accession>A0A915YG73</accession>
<evidence type="ECO:0000256" key="6">
    <source>
        <dbReference type="SAM" id="Phobius"/>
    </source>
</evidence>
<dbReference type="AlphaFoldDB" id="A0A915YG73"/>
<dbReference type="InterPro" id="IPR006696">
    <property type="entry name" value="DUF423"/>
</dbReference>
<dbReference type="KEGG" id="aup:AsAng_0031800"/>